<evidence type="ECO:0000259" key="5">
    <source>
        <dbReference type="Pfam" id="PF00890"/>
    </source>
</evidence>
<dbReference type="InterPro" id="IPR036188">
    <property type="entry name" value="FAD/NAD-bd_sf"/>
</dbReference>
<evidence type="ECO:0000256" key="4">
    <source>
        <dbReference type="ARBA" id="ARBA00023002"/>
    </source>
</evidence>
<keyword evidence="3" id="KW-0274">FAD</keyword>
<dbReference type="GO" id="GO:0008202">
    <property type="term" value="P:steroid metabolic process"/>
    <property type="evidence" value="ECO:0007669"/>
    <property type="project" value="UniProtKB-ARBA"/>
</dbReference>
<evidence type="ECO:0000313" key="7">
    <source>
        <dbReference type="Proteomes" id="UP000245461"/>
    </source>
</evidence>
<keyword evidence="7" id="KW-1185">Reference proteome</keyword>
<evidence type="ECO:0000256" key="3">
    <source>
        <dbReference type="ARBA" id="ARBA00022827"/>
    </source>
</evidence>
<dbReference type="SUPFAM" id="SSF56425">
    <property type="entry name" value="Succinate dehydrogenase/fumarate reductase flavoprotein, catalytic domain"/>
    <property type="match status" value="1"/>
</dbReference>
<accession>A0A317DZW0</accession>
<gene>
    <name evidence="6" type="ORF">DKG74_17490</name>
</gene>
<proteinExistence type="predicted"/>
<dbReference type="GO" id="GO:0016491">
    <property type="term" value="F:oxidoreductase activity"/>
    <property type="evidence" value="ECO:0007669"/>
    <property type="project" value="UniProtKB-KW"/>
</dbReference>
<evidence type="ECO:0000313" key="6">
    <source>
        <dbReference type="EMBL" id="PWR19390.1"/>
    </source>
</evidence>
<feature type="domain" description="FAD-dependent oxidoreductase 2 FAD-binding" evidence="5">
    <location>
        <begin position="17"/>
        <end position="557"/>
    </location>
</feature>
<dbReference type="Gene3D" id="3.50.50.60">
    <property type="entry name" value="FAD/NAD(P)-binding domain"/>
    <property type="match status" value="2"/>
</dbReference>
<evidence type="ECO:0000256" key="1">
    <source>
        <dbReference type="ARBA" id="ARBA00001974"/>
    </source>
</evidence>
<name>A0A317DZW0_9PROT</name>
<evidence type="ECO:0000256" key="2">
    <source>
        <dbReference type="ARBA" id="ARBA00022630"/>
    </source>
</evidence>
<protein>
    <submittedName>
        <fullName evidence="6">3-oxosteroid 1-dehydrogenase</fullName>
    </submittedName>
</protein>
<dbReference type="PRINTS" id="PR00411">
    <property type="entry name" value="PNDRDTASEI"/>
</dbReference>
<dbReference type="OrthoDB" id="3178130at2"/>
<dbReference type="InterPro" id="IPR003953">
    <property type="entry name" value="FAD-dep_OxRdtase_2_FAD-bd"/>
</dbReference>
<keyword evidence="4" id="KW-0560">Oxidoreductase</keyword>
<dbReference type="InterPro" id="IPR050315">
    <property type="entry name" value="FAD-oxidoreductase_2"/>
</dbReference>
<comment type="cofactor">
    <cofactor evidence="1">
        <name>FAD</name>
        <dbReference type="ChEBI" id="CHEBI:57692"/>
    </cofactor>
</comment>
<organism evidence="6 7">
    <name type="scientific">Zavarzinia aquatilis</name>
    <dbReference type="NCBI Taxonomy" id="2211142"/>
    <lineage>
        <taxon>Bacteria</taxon>
        <taxon>Pseudomonadati</taxon>
        <taxon>Pseudomonadota</taxon>
        <taxon>Alphaproteobacteria</taxon>
        <taxon>Rhodospirillales</taxon>
        <taxon>Zavarziniaceae</taxon>
        <taxon>Zavarzinia</taxon>
    </lineage>
</organism>
<dbReference type="Gene3D" id="3.90.700.10">
    <property type="entry name" value="Succinate dehydrogenase/fumarate reductase flavoprotein, catalytic domain"/>
    <property type="match status" value="1"/>
</dbReference>
<dbReference type="Pfam" id="PF00890">
    <property type="entry name" value="FAD_binding_2"/>
    <property type="match status" value="1"/>
</dbReference>
<reference evidence="6 7" key="1">
    <citation type="submission" date="2018-05" db="EMBL/GenBank/DDBJ databases">
        <title>Zavarzinia sp. HR-AS.</title>
        <authorList>
            <person name="Lee Y."/>
            <person name="Jeon C.O."/>
        </authorList>
    </citation>
    <scope>NUCLEOTIDE SEQUENCE [LARGE SCALE GENOMIC DNA]</scope>
    <source>
        <strain evidence="6 7">HR-AS</strain>
    </source>
</reference>
<dbReference type="InterPro" id="IPR027477">
    <property type="entry name" value="Succ_DH/fumarate_Rdtase_cat_sf"/>
</dbReference>
<dbReference type="EMBL" id="QGLE01000012">
    <property type="protein sequence ID" value="PWR19390.1"/>
    <property type="molecule type" value="Genomic_DNA"/>
</dbReference>
<dbReference type="AlphaFoldDB" id="A0A317DZW0"/>
<dbReference type="RefSeq" id="WP_109907586.1">
    <property type="nucleotide sequence ID" value="NZ_QGLE01000012.1"/>
</dbReference>
<dbReference type="PANTHER" id="PTHR43400:SF10">
    <property type="entry name" value="3-OXOSTEROID 1-DEHYDROGENASE"/>
    <property type="match status" value="1"/>
</dbReference>
<dbReference type="Proteomes" id="UP000245461">
    <property type="component" value="Unassembled WGS sequence"/>
</dbReference>
<sequence length="590" mass="63547">MTLGTGSDSIADGAVFDVIVVGSGAGGMLAANRAHDLGLSVLLVEKSDRFGGTSAVSGGAIWVPCNDDLGGLDDRAKALAYLRACTMGRVPDEKLAAYVDNAMPMVRYSKGQVGLGFKAVMEYPDYYPDREGALPGGRTMDPDAVDGGDLGDDYWRLREPYALMRLFGRISLTVKEARAITTKKPGWPLVLMKLIGAYATDFRWRLKTKRDRRLSMGNALAGGLLRGLVRRGVPRVINARLLRLTRDGERVTGAVISRDGKDMTIAARRGVILAAGGFERNAEMRKDHLPQPTSDTWSVTPYPNNTGDAIRAGRELGAALDFMDLAWWAPSMRLPSRDTPNTETRVGMFMERGWPGSLIVNPAGRRFANEAMSYNDFGYAMIAEHQKTGAGLSCWMVFDATFRKNYVVGGIMPGMMQPDRSLPPEWFDSVIYRAGSIAELAGKIGVPAPALAESVARMNGFARTGKDTDFGRGDNVYDRYFGDRFVKPNPCLGPIEKAPFYAVRVDLGDIGTKGGLKTDARARVLDEAGEPIAGLYAIGNCSASVMAAAYPGAGATLGPAMTFGFIAVNDIAGARSNQDQDLPPRQAARA</sequence>
<keyword evidence="2" id="KW-0285">Flavoprotein</keyword>
<comment type="caution">
    <text evidence="6">The sequence shown here is derived from an EMBL/GenBank/DDBJ whole genome shotgun (WGS) entry which is preliminary data.</text>
</comment>
<dbReference type="SUPFAM" id="SSF51905">
    <property type="entry name" value="FAD/NAD(P)-binding domain"/>
    <property type="match status" value="1"/>
</dbReference>
<dbReference type="PANTHER" id="PTHR43400">
    <property type="entry name" value="FUMARATE REDUCTASE"/>
    <property type="match status" value="1"/>
</dbReference>